<dbReference type="OrthoDB" id="427526at2759"/>
<dbReference type="EMBL" id="CAJNJA010031404">
    <property type="protein sequence ID" value="CAE7656901.1"/>
    <property type="molecule type" value="Genomic_DNA"/>
</dbReference>
<proteinExistence type="predicted"/>
<reference evidence="2" key="1">
    <citation type="submission" date="2021-02" db="EMBL/GenBank/DDBJ databases">
        <authorList>
            <person name="Dougan E. K."/>
            <person name="Rhodes N."/>
            <person name="Thang M."/>
            <person name="Chan C."/>
        </authorList>
    </citation>
    <scope>NUCLEOTIDE SEQUENCE</scope>
</reference>
<dbReference type="Proteomes" id="UP000601435">
    <property type="component" value="Unassembled WGS sequence"/>
</dbReference>
<evidence type="ECO:0000256" key="1">
    <source>
        <dbReference type="SAM" id="MobiDB-lite"/>
    </source>
</evidence>
<dbReference type="PROSITE" id="PS00141">
    <property type="entry name" value="ASP_PROTEASE"/>
    <property type="match status" value="1"/>
</dbReference>
<dbReference type="AlphaFoldDB" id="A0A812VU35"/>
<protein>
    <submittedName>
        <fullName evidence="2">Uncharacterized protein</fullName>
    </submittedName>
</protein>
<accession>A0A812VU35</accession>
<dbReference type="GO" id="GO:0004190">
    <property type="term" value="F:aspartic-type endopeptidase activity"/>
    <property type="evidence" value="ECO:0007669"/>
    <property type="project" value="InterPro"/>
</dbReference>
<evidence type="ECO:0000313" key="2">
    <source>
        <dbReference type="EMBL" id="CAE7656901.1"/>
    </source>
</evidence>
<feature type="region of interest" description="Disordered" evidence="1">
    <location>
        <begin position="517"/>
        <end position="536"/>
    </location>
</feature>
<sequence length="595" mass="65264">TASQPEPSSSFQLPWQAIPKFIPGTTDVTEYSKKLQFLAAMWPKEHLSLLAPRAALMCEGSSFKKIASLDAGKLKANDDSGVKLLVATLGGSWGKTALEEKYDSFEKAIYGTTQKADETNDSYLARHDIHFEELLAAGVTLSEVRAYILLRQSQLSSDDRKRIVVEMNGKLEYQKVCTAIRLLGPRFFTDLQGQRSGKTKTYDANHVDENIGEEPERAYQAAVTAAPEDGDGELDSEFLDALVMAEDQDAMQVQAFEDELEGFFQETPELQEALVSYLEARGRLLAKKRFRGFWPIGSGAKGSKGGLAEAIAVAEPALASTDDSKDPIAEVCADLPEGALKLNQGPHESPAEVLPDATMALHSNGPIEAILDTGASRCVMGKTAQAQTLWLGIEVVPGPTGLYMIDLAQLCVESDREQSCQIVCEEAEVCSFTSDNRTKDHNTSLGERYARMNNPQLRYTPEEIRTMPVEVQWTKWIVEHMSKSSKQCHLNFLTFVERYVSQAEAVEDSLLESLEVPEPPANRARPKAAVKSSASRAAASTDAIPEAWDVVSTDDLDPPIDHQVTALATRMSQMESMMHQVLGAIQDLNTVVRSS</sequence>
<name>A0A812VU35_9DINO</name>
<comment type="caution">
    <text evidence="2">The sequence shown here is derived from an EMBL/GenBank/DDBJ whole genome shotgun (WGS) entry which is preliminary data.</text>
</comment>
<evidence type="ECO:0000313" key="3">
    <source>
        <dbReference type="Proteomes" id="UP000601435"/>
    </source>
</evidence>
<keyword evidence="3" id="KW-1185">Reference proteome</keyword>
<feature type="compositionally biased region" description="Low complexity" evidence="1">
    <location>
        <begin position="527"/>
        <end position="536"/>
    </location>
</feature>
<organism evidence="2 3">
    <name type="scientific">Symbiodinium necroappetens</name>
    <dbReference type="NCBI Taxonomy" id="1628268"/>
    <lineage>
        <taxon>Eukaryota</taxon>
        <taxon>Sar</taxon>
        <taxon>Alveolata</taxon>
        <taxon>Dinophyceae</taxon>
        <taxon>Suessiales</taxon>
        <taxon>Symbiodiniaceae</taxon>
        <taxon>Symbiodinium</taxon>
    </lineage>
</organism>
<feature type="non-terminal residue" evidence="2">
    <location>
        <position position="1"/>
    </location>
</feature>
<dbReference type="GO" id="GO:0006508">
    <property type="term" value="P:proteolysis"/>
    <property type="evidence" value="ECO:0007669"/>
    <property type="project" value="InterPro"/>
</dbReference>
<gene>
    <name evidence="2" type="ORF">SNEC2469_LOCUS18601</name>
</gene>
<dbReference type="InterPro" id="IPR001969">
    <property type="entry name" value="Aspartic_peptidase_AS"/>
</dbReference>